<feature type="compositionally biased region" description="Gly residues" evidence="1">
    <location>
        <begin position="134"/>
        <end position="143"/>
    </location>
</feature>
<name>A0A6A6H5E6_VIRVR</name>
<feature type="compositionally biased region" description="Low complexity" evidence="1">
    <location>
        <begin position="56"/>
        <end position="96"/>
    </location>
</feature>
<proteinExistence type="predicted"/>
<dbReference type="Proteomes" id="UP000800092">
    <property type="component" value="Unassembled WGS sequence"/>
</dbReference>
<feature type="region of interest" description="Disordered" evidence="1">
    <location>
        <begin position="13"/>
        <end position="175"/>
    </location>
</feature>
<keyword evidence="3" id="KW-1185">Reference proteome</keyword>
<evidence type="ECO:0000313" key="3">
    <source>
        <dbReference type="Proteomes" id="UP000800092"/>
    </source>
</evidence>
<dbReference type="EMBL" id="ML991808">
    <property type="protein sequence ID" value="KAF2233232.1"/>
    <property type="molecule type" value="Genomic_DNA"/>
</dbReference>
<feature type="compositionally biased region" description="Basic and acidic residues" evidence="1">
    <location>
        <begin position="155"/>
        <end position="175"/>
    </location>
</feature>
<sequence length="175" mass="19018">MVRRTIKFVAKYGFESTNDSDEDLPSRAKRTKIHNQTSYNSNQSISVSNQTTSTLNQSPSTSSKMSSNNTNNSQTYYSSSSYSSYSSTSDGQTTSYREATRTDPSGTSVARESREPGQAPVQERYHVPSSGSGAIEGGAGGAQGRIEDVTEEEKDAGKRYEEAMEDEYAKREGGA</sequence>
<evidence type="ECO:0000256" key="1">
    <source>
        <dbReference type="SAM" id="MobiDB-lite"/>
    </source>
</evidence>
<accession>A0A6A6H5E6</accession>
<reference evidence="2" key="1">
    <citation type="journal article" date="2020" name="Stud. Mycol.">
        <title>101 Dothideomycetes genomes: a test case for predicting lifestyles and emergence of pathogens.</title>
        <authorList>
            <person name="Haridas S."/>
            <person name="Albert R."/>
            <person name="Binder M."/>
            <person name="Bloem J."/>
            <person name="Labutti K."/>
            <person name="Salamov A."/>
            <person name="Andreopoulos B."/>
            <person name="Baker S."/>
            <person name="Barry K."/>
            <person name="Bills G."/>
            <person name="Bluhm B."/>
            <person name="Cannon C."/>
            <person name="Castanera R."/>
            <person name="Culley D."/>
            <person name="Daum C."/>
            <person name="Ezra D."/>
            <person name="Gonzalez J."/>
            <person name="Henrissat B."/>
            <person name="Kuo A."/>
            <person name="Liang C."/>
            <person name="Lipzen A."/>
            <person name="Lutzoni F."/>
            <person name="Magnuson J."/>
            <person name="Mondo S."/>
            <person name="Nolan M."/>
            <person name="Ohm R."/>
            <person name="Pangilinan J."/>
            <person name="Park H.-J."/>
            <person name="Ramirez L."/>
            <person name="Alfaro M."/>
            <person name="Sun H."/>
            <person name="Tritt A."/>
            <person name="Yoshinaga Y."/>
            <person name="Zwiers L.-H."/>
            <person name="Turgeon B."/>
            <person name="Goodwin S."/>
            <person name="Spatafora J."/>
            <person name="Crous P."/>
            <person name="Grigoriev I."/>
        </authorList>
    </citation>
    <scope>NUCLEOTIDE SEQUENCE</scope>
    <source>
        <strain evidence="2">Tuck. ex Michener</strain>
    </source>
</reference>
<gene>
    <name evidence="2" type="ORF">EV356DRAFT_577683</name>
</gene>
<dbReference type="OrthoDB" id="4161095at2759"/>
<organism evidence="2 3">
    <name type="scientific">Viridothelium virens</name>
    <name type="common">Speckled blister lichen</name>
    <name type="synonym">Trypethelium virens</name>
    <dbReference type="NCBI Taxonomy" id="1048519"/>
    <lineage>
        <taxon>Eukaryota</taxon>
        <taxon>Fungi</taxon>
        <taxon>Dikarya</taxon>
        <taxon>Ascomycota</taxon>
        <taxon>Pezizomycotina</taxon>
        <taxon>Dothideomycetes</taxon>
        <taxon>Dothideomycetes incertae sedis</taxon>
        <taxon>Trypetheliales</taxon>
        <taxon>Trypetheliaceae</taxon>
        <taxon>Viridothelium</taxon>
    </lineage>
</organism>
<evidence type="ECO:0000313" key="2">
    <source>
        <dbReference type="EMBL" id="KAF2233232.1"/>
    </source>
</evidence>
<dbReference type="AlphaFoldDB" id="A0A6A6H5E6"/>
<feature type="compositionally biased region" description="Polar residues" evidence="1">
    <location>
        <begin position="34"/>
        <end position="55"/>
    </location>
</feature>
<protein>
    <submittedName>
        <fullName evidence="2">Uncharacterized protein</fullName>
    </submittedName>
</protein>